<dbReference type="Gene3D" id="1.10.10.10">
    <property type="entry name" value="Winged helix-like DNA-binding domain superfamily/Winged helix DNA-binding domain"/>
    <property type="match status" value="1"/>
</dbReference>
<dbReference type="Pfam" id="PF01047">
    <property type="entry name" value="MarR"/>
    <property type="match status" value="1"/>
</dbReference>
<dbReference type="PANTHER" id="PTHR42756:SF1">
    <property type="entry name" value="TRANSCRIPTIONAL REPRESSOR OF EMRAB OPERON"/>
    <property type="match status" value="1"/>
</dbReference>
<dbReference type="GO" id="GO:0003677">
    <property type="term" value="F:DNA binding"/>
    <property type="evidence" value="ECO:0007669"/>
    <property type="project" value="UniProtKB-KW"/>
</dbReference>
<dbReference type="EMBL" id="WHOD01000070">
    <property type="protein sequence ID" value="NOU95203.1"/>
    <property type="molecule type" value="Genomic_DNA"/>
</dbReference>
<feature type="domain" description="HTH marR-type" evidence="4">
    <location>
        <begin position="5"/>
        <end position="140"/>
    </location>
</feature>
<dbReference type="SMART" id="SM00347">
    <property type="entry name" value="HTH_MARR"/>
    <property type="match status" value="1"/>
</dbReference>
<evidence type="ECO:0000313" key="6">
    <source>
        <dbReference type="Proteomes" id="UP000641588"/>
    </source>
</evidence>
<protein>
    <submittedName>
        <fullName evidence="5">MarR family transcriptional regulator</fullName>
    </submittedName>
</protein>
<keyword evidence="1" id="KW-0805">Transcription regulation</keyword>
<accession>A0A972GRT6</accession>
<sequence>MWWMSMTIGESLAQIDELLRKVARFKDQCSEPHGFSRQQMLLLITLLCKKKTTVGELADELGLSTSATTIAINRLVTSGHIDRTRDDIDRRVVWVELTEPAMETIMRMKETRDQILISLLQKLTVEEQVQFIGLLRKMTADLDFKQ</sequence>
<dbReference type="SUPFAM" id="SSF46785">
    <property type="entry name" value="Winged helix' DNA-binding domain"/>
    <property type="match status" value="1"/>
</dbReference>
<dbReference type="PRINTS" id="PR00598">
    <property type="entry name" value="HTHMARR"/>
</dbReference>
<keyword evidence="2" id="KW-0238">DNA-binding</keyword>
<gene>
    <name evidence="5" type="ORF">GC093_18530</name>
</gene>
<proteinExistence type="predicted"/>
<dbReference type="Proteomes" id="UP000641588">
    <property type="component" value="Unassembled WGS sequence"/>
</dbReference>
<dbReference type="PROSITE" id="PS50995">
    <property type="entry name" value="HTH_MARR_2"/>
    <property type="match status" value="1"/>
</dbReference>
<dbReference type="InterPro" id="IPR036388">
    <property type="entry name" value="WH-like_DNA-bd_sf"/>
</dbReference>
<dbReference type="InterPro" id="IPR036390">
    <property type="entry name" value="WH_DNA-bd_sf"/>
</dbReference>
<evidence type="ECO:0000259" key="4">
    <source>
        <dbReference type="PROSITE" id="PS50995"/>
    </source>
</evidence>
<comment type="caution">
    <text evidence="5">The sequence shown here is derived from an EMBL/GenBank/DDBJ whole genome shotgun (WGS) entry which is preliminary data.</text>
</comment>
<evidence type="ECO:0000313" key="5">
    <source>
        <dbReference type="EMBL" id="NOU95203.1"/>
    </source>
</evidence>
<dbReference type="GO" id="GO:0003700">
    <property type="term" value="F:DNA-binding transcription factor activity"/>
    <property type="evidence" value="ECO:0007669"/>
    <property type="project" value="InterPro"/>
</dbReference>
<keyword evidence="3" id="KW-0804">Transcription</keyword>
<evidence type="ECO:0000256" key="3">
    <source>
        <dbReference type="ARBA" id="ARBA00023163"/>
    </source>
</evidence>
<keyword evidence="6" id="KW-1185">Reference proteome</keyword>
<dbReference type="AlphaFoldDB" id="A0A972GRT6"/>
<dbReference type="PANTHER" id="PTHR42756">
    <property type="entry name" value="TRANSCRIPTIONAL REGULATOR, MARR"/>
    <property type="match status" value="1"/>
</dbReference>
<evidence type="ECO:0000256" key="2">
    <source>
        <dbReference type="ARBA" id="ARBA00023125"/>
    </source>
</evidence>
<reference evidence="5" key="1">
    <citation type="submission" date="2019-10" db="EMBL/GenBank/DDBJ databases">
        <title>Description of Paenibacillus glebae sp. nov.</title>
        <authorList>
            <person name="Carlier A."/>
            <person name="Qi S."/>
        </authorList>
    </citation>
    <scope>NUCLEOTIDE SEQUENCE</scope>
    <source>
        <strain evidence="5">LMG 31456</strain>
    </source>
</reference>
<name>A0A972GRT6_9BACL</name>
<dbReference type="InterPro" id="IPR000835">
    <property type="entry name" value="HTH_MarR-typ"/>
</dbReference>
<organism evidence="5 6">
    <name type="scientific">Paenibacillus foliorum</name>
    <dbReference type="NCBI Taxonomy" id="2654974"/>
    <lineage>
        <taxon>Bacteria</taxon>
        <taxon>Bacillati</taxon>
        <taxon>Bacillota</taxon>
        <taxon>Bacilli</taxon>
        <taxon>Bacillales</taxon>
        <taxon>Paenibacillaceae</taxon>
        <taxon>Paenibacillus</taxon>
    </lineage>
</organism>
<evidence type="ECO:0000256" key="1">
    <source>
        <dbReference type="ARBA" id="ARBA00023015"/>
    </source>
</evidence>